<feature type="region of interest" description="Disordered" evidence="1">
    <location>
        <begin position="63"/>
        <end position="105"/>
    </location>
</feature>
<feature type="compositionally biased region" description="Polar residues" evidence="1">
    <location>
        <begin position="1"/>
        <end position="13"/>
    </location>
</feature>
<gene>
    <name evidence="2" type="ORF">BXZ70DRAFT_598566</name>
</gene>
<dbReference type="OrthoDB" id="2526979at2759"/>
<sequence length="340" mass="36833">MQDQGSHLSSGPSHTARVERPGIKREYHTWHGETRQLSHFEDFMLEIGADPKVFHLCCVPHQGFTPSHHHHKRAKTGPSTGKQPARDENSLLSHQNAKHNQSKSPVKVLGARGIHGLDARSNEPHNLVSARHAKRHSLSSPVAFIGAPSKQLKARPISAVHPDIYSASFAGPSSLDGARDSLLTIGSNYSITQISCPEPIATSQEAEIAWTSGLAMRISPSEPIPTTSSSAASTRTVRSRTSSTASLSTASSSEGPETPRAHSPLMTPPQELHRSLSDLEDTSKFRIPARCATCKRPGSNFPCCPKCGDMWCSRHCRMVGGQGGKHSCQCREIEPTIVFT</sequence>
<evidence type="ECO:0000313" key="3">
    <source>
        <dbReference type="Proteomes" id="UP000813824"/>
    </source>
</evidence>
<feature type="compositionally biased region" description="Low complexity" evidence="1">
    <location>
        <begin position="226"/>
        <end position="253"/>
    </location>
</feature>
<reference evidence="2" key="1">
    <citation type="journal article" date="2021" name="New Phytol.">
        <title>Evolutionary innovations through gain and loss of genes in the ectomycorrhizal Boletales.</title>
        <authorList>
            <person name="Wu G."/>
            <person name="Miyauchi S."/>
            <person name="Morin E."/>
            <person name="Kuo A."/>
            <person name="Drula E."/>
            <person name="Varga T."/>
            <person name="Kohler A."/>
            <person name="Feng B."/>
            <person name="Cao Y."/>
            <person name="Lipzen A."/>
            <person name="Daum C."/>
            <person name="Hundley H."/>
            <person name="Pangilinan J."/>
            <person name="Johnson J."/>
            <person name="Barry K."/>
            <person name="LaButti K."/>
            <person name="Ng V."/>
            <person name="Ahrendt S."/>
            <person name="Min B."/>
            <person name="Choi I.G."/>
            <person name="Park H."/>
            <person name="Plett J.M."/>
            <person name="Magnuson J."/>
            <person name="Spatafora J.W."/>
            <person name="Nagy L.G."/>
            <person name="Henrissat B."/>
            <person name="Grigoriev I.V."/>
            <person name="Yang Z.L."/>
            <person name="Xu J."/>
            <person name="Martin F.M."/>
        </authorList>
    </citation>
    <scope>NUCLEOTIDE SEQUENCE</scope>
    <source>
        <strain evidence="2">KKN 215</strain>
    </source>
</reference>
<dbReference type="Proteomes" id="UP000813824">
    <property type="component" value="Unassembled WGS sequence"/>
</dbReference>
<evidence type="ECO:0000256" key="1">
    <source>
        <dbReference type="SAM" id="MobiDB-lite"/>
    </source>
</evidence>
<accession>A0A8K0XT29</accession>
<organism evidence="2 3">
    <name type="scientific">Cristinia sonorae</name>
    <dbReference type="NCBI Taxonomy" id="1940300"/>
    <lineage>
        <taxon>Eukaryota</taxon>
        <taxon>Fungi</taxon>
        <taxon>Dikarya</taxon>
        <taxon>Basidiomycota</taxon>
        <taxon>Agaricomycotina</taxon>
        <taxon>Agaricomycetes</taxon>
        <taxon>Agaricomycetidae</taxon>
        <taxon>Agaricales</taxon>
        <taxon>Pleurotineae</taxon>
        <taxon>Stephanosporaceae</taxon>
        <taxon>Cristinia</taxon>
    </lineage>
</organism>
<feature type="region of interest" description="Disordered" evidence="1">
    <location>
        <begin position="1"/>
        <end position="24"/>
    </location>
</feature>
<keyword evidence="3" id="KW-1185">Reference proteome</keyword>
<dbReference type="AlphaFoldDB" id="A0A8K0XT29"/>
<proteinExistence type="predicted"/>
<name>A0A8K0XT29_9AGAR</name>
<comment type="caution">
    <text evidence="2">The sequence shown here is derived from an EMBL/GenBank/DDBJ whole genome shotgun (WGS) entry which is preliminary data.</text>
</comment>
<evidence type="ECO:0000313" key="2">
    <source>
        <dbReference type="EMBL" id="KAH8104611.1"/>
    </source>
</evidence>
<protein>
    <submittedName>
        <fullName evidence="2">Uncharacterized protein</fullName>
    </submittedName>
</protein>
<dbReference type="EMBL" id="JAEVFJ010000005">
    <property type="protein sequence ID" value="KAH8104611.1"/>
    <property type="molecule type" value="Genomic_DNA"/>
</dbReference>
<feature type="region of interest" description="Disordered" evidence="1">
    <location>
        <begin position="219"/>
        <end position="270"/>
    </location>
</feature>